<dbReference type="OrthoDB" id="241990at2759"/>
<feature type="compositionally biased region" description="Polar residues" evidence="2">
    <location>
        <begin position="325"/>
        <end position="344"/>
    </location>
</feature>
<dbReference type="STRING" id="1165861.A0A0L0VXV6"/>
<feature type="domain" description="CRIM" evidence="3">
    <location>
        <begin position="763"/>
        <end position="908"/>
    </location>
</feature>
<dbReference type="GO" id="GO:0031932">
    <property type="term" value="C:TORC2 complex"/>
    <property type="evidence" value="ECO:0007669"/>
    <property type="project" value="InterPro"/>
</dbReference>
<feature type="region of interest" description="Disordered" evidence="2">
    <location>
        <begin position="598"/>
        <end position="626"/>
    </location>
</feature>
<feature type="compositionally biased region" description="Polar residues" evidence="2">
    <location>
        <begin position="277"/>
        <end position="311"/>
    </location>
</feature>
<protein>
    <recommendedName>
        <fullName evidence="7">Sin1 middle CRIM domain-containing protein</fullName>
    </recommendedName>
</protein>
<feature type="region of interest" description="Disordered" evidence="2">
    <location>
        <begin position="255"/>
        <end position="352"/>
    </location>
</feature>
<feature type="compositionally biased region" description="Polar residues" evidence="2">
    <location>
        <begin position="935"/>
        <end position="944"/>
    </location>
</feature>
<feature type="region of interest" description="Disordered" evidence="2">
    <location>
        <begin position="657"/>
        <end position="739"/>
    </location>
</feature>
<evidence type="ECO:0000256" key="2">
    <source>
        <dbReference type="SAM" id="MobiDB-lite"/>
    </source>
</evidence>
<gene>
    <name evidence="5" type="ORF">PSTG_02809</name>
</gene>
<dbReference type="GO" id="GO:0005546">
    <property type="term" value="F:phosphatidylinositol-4,5-bisphosphate binding"/>
    <property type="evidence" value="ECO:0007669"/>
    <property type="project" value="TreeGrafter"/>
</dbReference>
<keyword evidence="6" id="KW-1185">Reference proteome</keyword>
<organism evidence="5 6">
    <name type="scientific">Puccinia striiformis f. sp. tritici PST-78</name>
    <dbReference type="NCBI Taxonomy" id="1165861"/>
    <lineage>
        <taxon>Eukaryota</taxon>
        <taxon>Fungi</taxon>
        <taxon>Dikarya</taxon>
        <taxon>Basidiomycota</taxon>
        <taxon>Pucciniomycotina</taxon>
        <taxon>Pucciniomycetes</taxon>
        <taxon>Pucciniales</taxon>
        <taxon>Pucciniaceae</taxon>
        <taxon>Puccinia</taxon>
    </lineage>
</organism>
<evidence type="ECO:0000259" key="3">
    <source>
        <dbReference type="Pfam" id="PF16978"/>
    </source>
</evidence>
<evidence type="ECO:0000313" key="6">
    <source>
        <dbReference type="Proteomes" id="UP000054564"/>
    </source>
</evidence>
<feature type="compositionally biased region" description="Low complexity" evidence="2">
    <location>
        <begin position="610"/>
        <end position="626"/>
    </location>
</feature>
<evidence type="ECO:0000259" key="4">
    <source>
        <dbReference type="Pfam" id="PF16979"/>
    </source>
</evidence>
<feature type="compositionally biased region" description="Polar residues" evidence="2">
    <location>
        <begin position="717"/>
        <end position="735"/>
    </location>
</feature>
<feature type="compositionally biased region" description="Polar residues" evidence="2">
    <location>
        <begin position="77"/>
        <end position="88"/>
    </location>
</feature>
<proteinExistence type="inferred from homology"/>
<dbReference type="InterPro" id="IPR011993">
    <property type="entry name" value="PH-like_dom_sf"/>
</dbReference>
<dbReference type="InterPro" id="IPR008828">
    <property type="entry name" value="Sin1/Avo1"/>
</dbReference>
<feature type="region of interest" description="Disordered" evidence="2">
    <location>
        <begin position="67"/>
        <end position="176"/>
    </location>
</feature>
<feature type="region of interest" description="Disordered" evidence="2">
    <location>
        <begin position="189"/>
        <end position="240"/>
    </location>
</feature>
<feature type="compositionally biased region" description="Polar residues" evidence="2">
    <location>
        <begin position="691"/>
        <end position="707"/>
    </location>
</feature>
<evidence type="ECO:0008006" key="7">
    <source>
        <dbReference type="Google" id="ProtNLM"/>
    </source>
</evidence>
<dbReference type="InterPro" id="IPR031313">
    <property type="entry name" value="Sin1_PH_dom"/>
</dbReference>
<dbReference type="Pfam" id="PF16978">
    <property type="entry name" value="CRIM"/>
    <property type="match status" value="1"/>
</dbReference>
<dbReference type="GO" id="GO:0038203">
    <property type="term" value="P:TORC2 signaling"/>
    <property type="evidence" value="ECO:0007669"/>
    <property type="project" value="TreeGrafter"/>
</dbReference>
<feature type="compositionally biased region" description="Polar residues" evidence="2">
    <location>
        <begin position="493"/>
        <end position="529"/>
    </location>
</feature>
<feature type="compositionally biased region" description="Low complexity" evidence="2">
    <location>
        <begin position="162"/>
        <end position="176"/>
    </location>
</feature>
<dbReference type="GO" id="GO:0005737">
    <property type="term" value="C:cytoplasm"/>
    <property type="evidence" value="ECO:0007669"/>
    <property type="project" value="TreeGrafter"/>
</dbReference>
<dbReference type="PANTHER" id="PTHR13335:SF1">
    <property type="entry name" value="TARGET OF RAPAMYCIN COMPLEX 2 SUBUNIT MAPKAP1"/>
    <property type="match status" value="1"/>
</dbReference>
<dbReference type="Pfam" id="PF16979">
    <property type="entry name" value="SIN1_PH"/>
    <property type="match status" value="1"/>
</dbReference>
<evidence type="ECO:0000313" key="5">
    <source>
        <dbReference type="EMBL" id="KNF04103.1"/>
    </source>
</evidence>
<feature type="region of interest" description="Disordered" evidence="2">
    <location>
        <begin position="387"/>
        <end position="475"/>
    </location>
</feature>
<dbReference type="EMBL" id="AJIL01000014">
    <property type="protein sequence ID" value="KNF04103.1"/>
    <property type="molecule type" value="Genomic_DNA"/>
</dbReference>
<dbReference type="GO" id="GO:0005886">
    <property type="term" value="C:plasma membrane"/>
    <property type="evidence" value="ECO:0007669"/>
    <property type="project" value="TreeGrafter"/>
</dbReference>
<dbReference type="Gene3D" id="2.30.29.30">
    <property type="entry name" value="Pleckstrin-homology domain (PH domain)/Phosphotyrosine-binding domain (PTB)"/>
    <property type="match status" value="1"/>
</dbReference>
<evidence type="ECO:0000256" key="1">
    <source>
        <dbReference type="ARBA" id="ARBA00009407"/>
    </source>
</evidence>
<feature type="compositionally biased region" description="Low complexity" evidence="2">
    <location>
        <begin position="906"/>
        <end position="915"/>
    </location>
</feature>
<name>A0A0L0VXV6_9BASI</name>
<feature type="region of interest" description="Disordered" evidence="2">
    <location>
        <begin position="906"/>
        <end position="946"/>
    </location>
</feature>
<dbReference type="PANTHER" id="PTHR13335">
    <property type="entry name" value="TARGET OF RAPAMYCIN COMPLEX 2 SUBUNIT MAPKAP1"/>
    <property type="match status" value="1"/>
</dbReference>
<feature type="region of interest" description="Disordered" evidence="2">
    <location>
        <begin position="493"/>
        <end position="535"/>
    </location>
</feature>
<comment type="similarity">
    <text evidence="1">Belongs to the SIN1 family.</text>
</comment>
<feature type="domain" description="SIN1-type PH" evidence="4">
    <location>
        <begin position="1206"/>
        <end position="1297"/>
    </location>
</feature>
<comment type="caution">
    <text evidence="5">The sequence shown here is derived from an EMBL/GenBank/DDBJ whole genome shotgun (WGS) entry which is preliminary data.</text>
</comment>
<dbReference type="InterPro" id="IPR031567">
    <property type="entry name" value="CRIM_dom"/>
</dbReference>
<feature type="compositionally biased region" description="Acidic residues" evidence="2">
    <location>
        <begin position="422"/>
        <end position="440"/>
    </location>
</feature>
<dbReference type="Proteomes" id="UP000054564">
    <property type="component" value="Unassembled WGS sequence"/>
</dbReference>
<feature type="compositionally biased region" description="Low complexity" evidence="2">
    <location>
        <begin position="460"/>
        <end position="471"/>
    </location>
</feature>
<feature type="compositionally biased region" description="Low complexity" evidence="2">
    <location>
        <begin position="143"/>
        <end position="153"/>
    </location>
</feature>
<feature type="compositionally biased region" description="Acidic residues" evidence="2">
    <location>
        <begin position="400"/>
        <end position="415"/>
    </location>
</feature>
<feature type="compositionally biased region" description="Polar residues" evidence="2">
    <location>
        <begin position="667"/>
        <end position="678"/>
    </location>
</feature>
<sequence length="1304" mass="141479">MSLLVDPQYFLHTLKLNYLRRLPDPIGPSSIGFTRASEEEAGPSHLNNPYIQLSGLADCQRWPELLVRGSPPEPFPVSNQHSNDQTPIRTRRRREAGQANNGTTTTTTTALKYSETIVGPKGSGSGAGMRVSGRKSIRGSRQPPTITDLSPITSTPPPPPAASGSSSAIPLDPDLSLAGNPAAGALALTEGRTTVTPGGGLNPEDSDDDEENSRPSQQQAIHQDQFKPISRKPTTTTLKTHRRRISAITFASNPLSFASPPGSILNLSRNRTRNQRGHSISSIATTNTVVSSDFSEHANQTLDSPTPSQLRGTGDLSNHHKNRGTNENIESVDQQSPSPFTTQPHLDDSETTKTDIYYSTEHDPDKRMSDMLFTYRPFDAKRSTQIVGRLELEPAPLLEADNEDDTGEEDIETDQTDTGTEQGEDDSSFNNEEITEDSGTLDDNMSVKSRRRKPIKPDPNSIENNNSISNSDQGNSLTNKILSDLLLVGSTIDSSNPLTRTNTQSPDVLSSANGNQTGTATKGLGNQSPPIVRRRERRRVNIKMGTLLGPPIIEEDSIIGPVADSDSAPPPRKSVAPLAIVPKFHRAISSVARPSLPDLRQVLPNPTGNTNSQEELSSQSSSTIINSFSPGRARALTTPTPIPSIEINPTVSKIRANDEASGGESVGQRTSFPRNRSGSGPIGISRIRRSLLQTGQPSSRPISSSGLTAAPTPPPLSNQEPKTVTTEPIITNTPSRKTKKKAQLSFKKIELQDPKLCKTIKPKSILTQLLTAQSASSSGDNPFKCFYALLASKERNSFKLSLYYPFSKLPKKPIKTSMKTDVCVEEVVGFALWNYVEENRLPKLNELDKSFESLDLFESFSWCLRLVEDDGEVDDDFPALDRIRPAAKVGSNEFAIVMATEAQAKQNQSAQSQIQRRPSRVLGDPKRAPRGSIEPSGTSATNNIPGGGGAASLLAPTMNTLMGNSGTIFDGVQRGVTSGSLLPGGYSSTPLGGSSFTGSTVYLKIRIPSPGKGVDSINTTLNVTMDMYLADVLESLVKKKSLGQVKDWALLVPSSPSIPVHQRDIVVPLDRTVQSLQGVNSLALVKRSQLSSKLLRNTQLNSNGNSNLYSTFQNTNPSASIFKRLSEIPQPKYVSITDLTSTSKTFIIQTKRRGILGKSDRLLTIEDDYVHISTINNNHHQQTLTNNTSSSSTTINNITPNIINPRTLTTNGTTIGSDNLINNSSLNSIENSLNVNGKVSSYHISQIVDCLLRQANQNSALLRLVVLRDSGQKRYDVEAENYQSALEIIRHIKGLKEMYHSTRT</sequence>
<reference evidence="6" key="1">
    <citation type="submission" date="2014-03" db="EMBL/GenBank/DDBJ databases">
        <title>The Genome Sequence of Puccinia striiformis f. sp. tritici PST-78.</title>
        <authorList>
            <consortium name="The Broad Institute Genome Sequencing Platform"/>
            <person name="Cuomo C."/>
            <person name="Hulbert S."/>
            <person name="Chen X."/>
            <person name="Walker B."/>
            <person name="Young S.K."/>
            <person name="Zeng Q."/>
            <person name="Gargeya S."/>
            <person name="Fitzgerald M."/>
            <person name="Haas B."/>
            <person name="Abouelleil A."/>
            <person name="Alvarado L."/>
            <person name="Arachchi H.M."/>
            <person name="Berlin A.M."/>
            <person name="Chapman S.B."/>
            <person name="Goldberg J."/>
            <person name="Griggs A."/>
            <person name="Gujja S."/>
            <person name="Hansen M."/>
            <person name="Howarth C."/>
            <person name="Imamovic A."/>
            <person name="Larimer J."/>
            <person name="McCowan C."/>
            <person name="Montmayeur A."/>
            <person name="Murphy C."/>
            <person name="Neiman D."/>
            <person name="Pearson M."/>
            <person name="Priest M."/>
            <person name="Roberts A."/>
            <person name="Saif S."/>
            <person name="Shea T."/>
            <person name="Sisk P."/>
            <person name="Sykes S."/>
            <person name="Wortman J."/>
            <person name="Nusbaum C."/>
            <person name="Birren B."/>
        </authorList>
    </citation>
    <scope>NUCLEOTIDE SEQUENCE [LARGE SCALE GENOMIC DNA]</scope>
    <source>
        <strain evidence="6">race PST-78</strain>
    </source>
</reference>
<accession>A0A0L0VXV6</accession>